<evidence type="ECO:0000313" key="2">
    <source>
        <dbReference type="EMBL" id="ERN05083.1"/>
    </source>
</evidence>
<evidence type="ECO:0000313" key="3">
    <source>
        <dbReference type="Proteomes" id="UP000017836"/>
    </source>
</evidence>
<gene>
    <name evidence="2" type="ORF">AMTR_s00053p00132280</name>
</gene>
<keyword evidence="3" id="KW-1185">Reference proteome</keyword>
<dbReference type="HOGENOM" id="CLU_2362532_0_0_1"/>
<dbReference type="Proteomes" id="UP000017836">
    <property type="component" value="Unassembled WGS sequence"/>
</dbReference>
<dbReference type="Gramene" id="ERN05083">
    <property type="protein sequence ID" value="ERN05083"/>
    <property type="gene ID" value="AMTR_s00053p00132280"/>
</dbReference>
<feature type="region of interest" description="Disordered" evidence="1">
    <location>
        <begin position="60"/>
        <end position="96"/>
    </location>
</feature>
<dbReference type="EMBL" id="KI394012">
    <property type="protein sequence ID" value="ERN05083.1"/>
    <property type="molecule type" value="Genomic_DNA"/>
</dbReference>
<evidence type="ECO:0000256" key="1">
    <source>
        <dbReference type="SAM" id="MobiDB-lite"/>
    </source>
</evidence>
<dbReference type="AlphaFoldDB" id="W1PAW0"/>
<accession>W1PAW0</accession>
<name>W1PAW0_AMBTC</name>
<protein>
    <submittedName>
        <fullName evidence="2">Uncharacterized protein</fullName>
    </submittedName>
</protein>
<proteinExistence type="predicted"/>
<reference evidence="3" key="1">
    <citation type="journal article" date="2013" name="Science">
        <title>The Amborella genome and the evolution of flowering plants.</title>
        <authorList>
            <consortium name="Amborella Genome Project"/>
        </authorList>
    </citation>
    <scope>NUCLEOTIDE SEQUENCE [LARGE SCALE GENOMIC DNA]</scope>
</reference>
<organism evidence="2 3">
    <name type="scientific">Amborella trichopoda</name>
    <dbReference type="NCBI Taxonomy" id="13333"/>
    <lineage>
        <taxon>Eukaryota</taxon>
        <taxon>Viridiplantae</taxon>
        <taxon>Streptophyta</taxon>
        <taxon>Embryophyta</taxon>
        <taxon>Tracheophyta</taxon>
        <taxon>Spermatophyta</taxon>
        <taxon>Magnoliopsida</taxon>
        <taxon>Amborellales</taxon>
        <taxon>Amborellaceae</taxon>
        <taxon>Amborella</taxon>
    </lineage>
</organism>
<sequence>MIATAVRCPNRGGAHGMCFSSYKATAVVGLRVTTIKISRVDEALAPALFLEGQSRSGHGGLGLGPPLFPQGQSKPGHRGPNLGLSLDLKTSRAKLS</sequence>